<evidence type="ECO:0000256" key="17">
    <source>
        <dbReference type="ARBA" id="ARBA00029438"/>
    </source>
</evidence>
<feature type="domain" description="GHMP kinase C-terminal" evidence="19">
    <location>
        <begin position="294"/>
        <end position="361"/>
    </location>
</feature>
<evidence type="ECO:0000256" key="1">
    <source>
        <dbReference type="ARBA" id="ARBA00004496"/>
    </source>
</evidence>
<dbReference type="PANTHER" id="PTHR43290">
    <property type="entry name" value="MEVALONATE KINASE"/>
    <property type="match status" value="1"/>
</dbReference>
<keyword evidence="4" id="KW-0963">Cytoplasm</keyword>
<evidence type="ECO:0000256" key="3">
    <source>
        <dbReference type="ARBA" id="ARBA00012103"/>
    </source>
</evidence>
<dbReference type="InterPro" id="IPR036291">
    <property type="entry name" value="NAD(P)-bd_dom_sf"/>
</dbReference>
<dbReference type="AlphaFoldDB" id="A0A3S3R156"/>
<dbReference type="Pfam" id="PF08544">
    <property type="entry name" value="GHMP_kinases_C"/>
    <property type="match status" value="1"/>
</dbReference>
<keyword evidence="14" id="KW-0443">Lipid metabolism</keyword>
<keyword evidence="15" id="KW-1207">Sterol metabolism</keyword>
<dbReference type="NCBIfam" id="TIGR00549">
    <property type="entry name" value="mevalon_kin"/>
    <property type="match status" value="1"/>
</dbReference>
<keyword evidence="10" id="KW-0067">ATP-binding</keyword>
<dbReference type="GO" id="GO:0019287">
    <property type="term" value="P:isopentenyl diphosphate biosynthetic process, mevalonate pathway"/>
    <property type="evidence" value="ECO:0007669"/>
    <property type="project" value="UniProtKB-UniPathway"/>
</dbReference>
<dbReference type="PROSITE" id="PS00061">
    <property type="entry name" value="ADH_SHORT"/>
    <property type="match status" value="1"/>
</dbReference>
<accession>A0A3S3R156</accession>
<comment type="pathway">
    <text evidence="17">Isoprenoid biosynthesis; isopentenyl diphosphate biosynthesis via mevalonate pathway; isopentenyl diphosphate from (R)-mevalonate: step 1/3.</text>
</comment>
<dbReference type="Gene3D" id="3.30.70.890">
    <property type="entry name" value="GHMP kinase, C-terminal domain"/>
    <property type="match status" value="1"/>
</dbReference>
<organism evidence="20 21">
    <name type="scientific">Cinnamomum micranthum f. kanehirae</name>
    <dbReference type="NCBI Taxonomy" id="337451"/>
    <lineage>
        <taxon>Eukaryota</taxon>
        <taxon>Viridiplantae</taxon>
        <taxon>Streptophyta</taxon>
        <taxon>Embryophyta</taxon>
        <taxon>Tracheophyta</taxon>
        <taxon>Spermatophyta</taxon>
        <taxon>Magnoliopsida</taxon>
        <taxon>Magnoliidae</taxon>
        <taxon>Laurales</taxon>
        <taxon>Lauraceae</taxon>
        <taxon>Cinnamomum</taxon>
    </lineage>
</organism>
<protein>
    <recommendedName>
        <fullName evidence="3">mevalonate kinase</fullName>
        <ecNumber evidence="3">2.7.1.36</ecNumber>
    </recommendedName>
</protein>
<evidence type="ECO:0000256" key="2">
    <source>
        <dbReference type="ARBA" id="ARBA00006495"/>
    </source>
</evidence>
<dbReference type="Gene3D" id="3.30.230.10">
    <property type="match status" value="1"/>
</dbReference>
<evidence type="ECO:0000313" key="21">
    <source>
        <dbReference type="Proteomes" id="UP000283530"/>
    </source>
</evidence>
<evidence type="ECO:0000259" key="19">
    <source>
        <dbReference type="Pfam" id="PF08544"/>
    </source>
</evidence>
<dbReference type="PRINTS" id="PR00081">
    <property type="entry name" value="GDHRDH"/>
</dbReference>
<proteinExistence type="inferred from homology"/>
<name>A0A3S3R156_9MAGN</name>
<evidence type="ECO:0000259" key="18">
    <source>
        <dbReference type="Pfam" id="PF00288"/>
    </source>
</evidence>
<dbReference type="PRINTS" id="PR00080">
    <property type="entry name" value="SDRFAMILY"/>
</dbReference>
<dbReference type="STRING" id="337451.A0A3S3R156"/>
<dbReference type="InterPro" id="IPR006205">
    <property type="entry name" value="Mev_gal_kin"/>
</dbReference>
<dbReference type="Proteomes" id="UP000283530">
    <property type="component" value="Unassembled WGS sequence"/>
</dbReference>
<keyword evidence="7" id="KW-0479">Metal-binding</keyword>
<evidence type="ECO:0000256" key="10">
    <source>
        <dbReference type="ARBA" id="ARBA00022840"/>
    </source>
</evidence>
<keyword evidence="6" id="KW-0808">Transferase</keyword>
<dbReference type="Pfam" id="PF00288">
    <property type="entry name" value="GHMP_kinases_N"/>
    <property type="match status" value="1"/>
</dbReference>
<reference evidence="20 21" key="1">
    <citation type="journal article" date="2019" name="Nat. Plants">
        <title>Stout camphor tree genome fills gaps in understanding of flowering plant genome evolution.</title>
        <authorList>
            <person name="Chaw S.M."/>
            <person name="Liu Y.C."/>
            <person name="Wu Y.W."/>
            <person name="Wang H.Y."/>
            <person name="Lin C.I."/>
            <person name="Wu C.S."/>
            <person name="Ke H.M."/>
            <person name="Chang L.Y."/>
            <person name="Hsu C.Y."/>
            <person name="Yang H.T."/>
            <person name="Sudianto E."/>
            <person name="Hsu M.H."/>
            <person name="Wu K.P."/>
            <person name="Wang L.N."/>
            <person name="Leebens-Mack J.H."/>
            <person name="Tsai I.J."/>
        </authorList>
    </citation>
    <scope>NUCLEOTIDE SEQUENCE [LARGE SCALE GENOMIC DNA]</scope>
    <source>
        <strain evidence="21">cv. Chaw 1501</strain>
        <tissue evidence="20">Young leaves</tissue>
    </source>
</reference>
<dbReference type="InterPro" id="IPR020568">
    <property type="entry name" value="Ribosomal_Su5_D2-typ_SF"/>
</dbReference>
<dbReference type="InterPro" id="IPR036554">
    <property type="entry name" value="GHMP_kinase_C_sf"/>
</dbReference>
<dbReference type="InterPro" id="IPR020904">
    <property type="entry name" value="Sc_DH/Rdtase_CS"/>
</dbReference>
<dbReference type="InterPro" id="IPR006204">
    <property type="entry name" value="GHMP_kinase_N_dom"/>
</dbReference>
<keyword evidence="8" id="KW-0547">Nucleotide-binding</keyword>
<evidence type="ECO:0000256" key="5">
    <source>
        <dbReference type="ARBA" id="ARBA00022516"/>
    </source>
</evidence>
<dbReference type="GO" id="GO:0005524">
    <property type="term" value="F:ATP binding"/>
    <property type="evidence" value="ECO:0007669"/>
    <property type="project" value="UniProtKB-KW"/>
</dbReference>
<feature type="domain" description="GHMP kinase N-terminal" evidence="18">
    <location>
        <begin position="126"/>
        <end position="212"/>
    </location>
</feature>
<dbReference type="InterPro" id="IPR013750">
    <property type="entry name" value="GHMP_kinase_C_dom"/>
</dbReference>
<evidence type="ECO:0000256" key="13">
    <source>
        <dbReference type="ARBA" id="ARBA00023011"/>
    </source>
</evidence>
<dbReference type="UniPathway" id="UPA00057">
    <property type="reaction ID" value="UER00098"/>
</dbReference>
<keyword evidence="13" id="KW-0756">Sterol biosynthesis</keyword>
<dbReference type="FunFam" id="3.40.50.720:FF:000084">
    <property type="entry name" value="Short-chain dehydrogenase reductase"/>
    <property type="match status" value="1"/>
</dbReference>
<dbReference type="EMBL" id="QPKB01000010">
    <property type="protein sequence ID" value="RWR93739.1"/>
    <property type="molecule type" value="Genomic_DNA"/>
</dbReference>
<comment type="caution">
    <text evidence="20">The sequence shown here is derived from an EMBL/GenBank/DDBJ whole genome shotgun (WGS) entry which is preliminary data.</text>
</comment>
<dbReference type="InterPro" id="IPR006203">
    <property type="entry name" value="GHMP_knse_ATP-bd_CS"/>
</dbReference>
<evidence type="ECO:0000256" key="6">
    <source>
        <dbReference type="ARBA" id="ARBA00022679"/>
    </source>
</evidence>
<evidence type="ECO:0000256" key="15">
    <source>
        <dbReference type="ARBA" id="ARBA00023166"/>
    </source>
</evidence>
<dbReference type="FunFam" id="3.30.70.890:FF:000003">
    <property type="entry name" value="Mevalonate kinase"/>
    <property type="match status" value="1"/>
</dbReference>
<keyword evidence="12" id="KW-0752">Steroid biosynthesis</keyword>
<dbReference type="InterPro" id="IPR002347">
    <property type="entry name" value="SDR_fam"/>
</dbReference>
<dbReference type="PANTHER" id="PTHR43290:SF2">
    <property type="entry name" value="MEVALONATE KINASE"/>
    <property type="match status" value="1"/>
</dbReference>
<keyword evidence="16" id="KW-0753">Steroid metabolism</keyword>
<keyword evidence="21" id="KW-1185">Reference proteome</keyword>
<dbReference type="GO" id="GO:0005829">
    <property type="term" value="C:cytosol"/>
    <property type="evidence" value="ECO:0007669"/>
    <property type="project" value="TreeGrafter"/>
</dbReference>
<evidence type="ECO:0000256" key="7">
    <source>
        <dbReference type="ARBA" id="ARBA00022723"/>
    </source>
</evidence>
<dbReference type="CDD" id="cd05355">
    <property type="entry name" value="SDR_c1"/>
    <property type="match status" value="1"/>
</dbReference>
<dbReference type="EC" id="2.7.1.36" evidence="3"/>
<evidence type="ECO:0000256" key="4">
    <source>
        <dbReference type="ARBA" id="ARBA00022490"/>
    </source>
</evidence>
<evidence type="ECO:0000256" key="8">
    <source>
        <dbReference type="ARBA" id="ARBA00022741"/>
    </source>
</evidence>
<evidence type="ECO:0000256" key="16">
    <source>
        <dbReference type="ARBA" id="ARBA00023221"/>
    </source>
</evidence>
<keyword evidence="11" id="KW-0460">Magnesium</keyword>
<dbReference type="SUPFAM" id="SSF54211">
    <property type="entry name" value="Ribosomal protein S5 domain 2-like"/>
    <property type="match status" value="1"/>
</dbReference>
<dbReference type="GO" id="GO:0046872">
    <property type="term" value="F:metal ion binding"/>
    <property type="evidence" value="ECO:0007669"/>
    <property type="project" value="UniProtKB-KW"/>
</dbReference>
<evidence type="ECO:0000256" key="14">
    <source>
        <dbReference type="ARBA" id="ARBA00023098"/>
    </source>
</evidence>
<evidence type="ECO:0000256" key="9">
    <source>
        <dbReference type="ARBA" id="ARBA00022777"/>
    </source>
</evidence>
<dbReference type="PROSITE" id="PS00627">
    <property type="entry name" value="GHMP_KINASES_ATP"/>
    <property type="match status" value="1"/>
</dbReference>
<dbReference type="Gene3D" id="3.40.50.720">
    <property type="entry name" value="NAD(P)-binding Rossmann-like Domain"/>
    <property type="match status" value="1"/>
</dbReference>
<comment type="subcellular location">
    <subcellularLocation>
        <location evidence="1">Cytoplasm</location>
    </subcellularLocation>
</comment>
<evidence type="ECO:0000256" key="12">
    <source>
        <dbReference type="ARBA" id="ARBA00022955"/>
    </source>
</evidence>
<dbReference type="GO" id="GO:0016126">
    <property type="term" value="P:sterol biosynthetic process"/>
    <property type="evidence" value="ECO:0007669"/>
    <property type="project" value="UniProtKB-KW"/>
</dbReference>
<evidence type="ECO:0000313" key="20">
    <source>
        <dbReference type="EMBL" id="RWR93739.1"/>
    </source>
</evidence>
<dbReference type="Pfam" id="PF13561">
    <property type="entry name" value="adh_short_C2"/>
    <property type="match status" value="1"/>
</dbReference>
<dbReference type="OrthoDB" id="47007at2759"/>
<dbReference type="InterPro" id="IPR014721">
    <property type="entry name" value="Ribsml_uS5_D2-typ_fold_subgr"/>
</dbReference>
<dbReference type="SUPFAM" id="SSF55060">
    <property type="entry name" value="GHMP Kinase, C-terminal domain"/>
    <property type="match status" value="1"/>
</dbReference>
<dbReference type="SUPFAM" id="SSF51735">
    <property type="entry name" value="NAD(P)-binding Rossmann-fold domains"/>
    <property type="match status" value="1"/>
</dbReference>
<dbReference type="GO" id="GO:0004496">
    <property type="term" value="F:mevalonate kinase activity"/>
    <property type="evidence" value="ECO:0007669"/>
    <property type="project" value="UniProtKB-EC"/>
</dbReference>
<sequence length="674" mass="72017">MEIRARAPGKIILSGEHAVVHGATAVAASIDLYTHVLIRSSTSSGTDDGLLELQLKDLGLVFSWPVQRIKETLPELGTALSPSSTSFLPESMKSIATLVEEQNIPEAKIGLFGGVSAFLLLYTSIQGFKPATVVISSDLPMGSGLGSSAAFCVALSAALLAYSGAVRLDVNNYGWLTLAELELELVNKWAFVGEKIIHGKPSGIDNTVSTFGNMIMFRLGELTRIKSNMPLRMLITNTKVGRNTKALVAGVSERASRHPDAMAAVFSAVDSISKELSTIIQSPASDELSITENEDKLEELLEMNQGLLQSMGVSHSSIEAVIRTTLKYKLASKLTGAGGGGCVLTLLPALLADAVVDKVIAELESCGFQCLITAIGALQFSVLSRMASDGKQFPPLRQEKQPGLEHLMDPTPQATSHEYRPSNKLKGKVALVTGGDSGIGRAVCHCFAMEGASVAFTYVKSQEDKDAEDTMQSPKPMTPKSPLCIAADVGYDENCKRVVDEVVKAYGCIDILVNNAAVQYKSDSVEDISPQQLENVFRTNIFSYFYFVRHALKHMKEGSIIINTTSVNAYKGHPTLLDYTATKGAIVAFTRGLALQLVKRGIRVNGVAPGPVWTPLIPASFSEEDVARFGSSVPMGRAGQPIEIAPCYVFLASSDSSYITGQVLHPNGGVIVNG</sequence>
<gene>
    <name evidence="20" type="ORF">CKAN_02301000</name>
</gene>
<evidence type="ECO:0000256" key="11">
    <source>
        <dbReference type="ARBA" id="ARBA00022842"/>
    </source>
</evidence>
<keyword evidence="5" id="KW-0444">Lipid biosynthesis</keyword>
<keyword evidence="9 20" id="KW-0418">Kinase</keyword>
<comment type="similarity">
    <text evidence="2">Belongs to the GHMP kinase family. Mevalonate kinase subfamily.</text>
</comment>